<evidence type="ECO:0000313" key="2">
    <source>
        <dbReference type="EMBL" id="CAJ1395448.1"/>
    </source>
</evidence>
<comment type="caution">
    <text evidence="2">The sequence shown here is derived from an EMBL/GenBank/DDBJ whole genome shotgun (WGS) entry which is preliminary data.</text>
</comment>
<keyword evidence="3" id="KW-1185">Reference proteome</keyword>
<reference evidence="2" key="1">
    <citation type="submission" date="2023-08" db="EMBL/GenBank/DDBJ databases">
        <authorList>
            <person name="Chen Y."/>
            <person name="Shah S."/>
            <person name="Dougan E. K."/>
            <person name="Thang M."/>
            <person name="Chan C."/>
        </authorList>
    </citation>
    <scope>NUCLEOTIDE SEQUENCE</scope>
</reference>
<organism evidence="2 3">
    <name type="scientific">Effrenium voratum</name>
    <dbReference type="NCBI Taxonomy" id="2562239"/>
    <lineage>
        <taxon>Eukaryota</taxon>
        <taxon>Sar</taxon>
        <taxon>Alveolata</taxon>
        <taxon>Dinophyceae</taxon>
        <taxon>Suessiales</taxon>
        <taxon>Symbiodiniaceae</taxon>
        <taxon>Effrenium</taxon>
    </lineage>
</organism>
<dbReference type="EMBL" id="CAUJNA010003157">
    <property type="protein sequence ID" value="CAJ1395448.1"/>
    <property type="molecule type" value="Genomic_DNA"/>
</dbReference>
<dbReference type="AlphaFoldDB" id="A0AA36IWV7"/>
<keyword evidence="1" id="KW-0732">Signal</keyword>
<name>A0AA36IWV7_9DINO</name>
<feature type="signal peptide" evidence="1">
    <location>
        <begin position="1"/>
        <end position="18"/>
    </location>
</feature>
<sequence>MPPFGIAWLVGCLYAVYCFRRVGCKGPAGSDDAMHMLKLWVAASNMRQGKDGFATGSMDQTAVDGWPTWLEQFFWGQRKHGHAAHRQGACSSQSCGESPRALEQRVPLGDQQAWVQELTAKLFAEVWFLSTGHLQQQSYAMSVFATPTERGSLS</sequence>
<evidence type="ECO:0000313" key="3">
    <source>
        <dbReference type="Proteomes" id="UP001178507"/>
    </source>
</evidence>
<dbReference type="Proteomes" id="UP001178507">
    <property type="component" value="Unassembled WGS sequence"/>
</dbReference>
<feature type="chain" id="PRO_5041236350" evidence="1">
    <location>
        <begin position="19"/>
        <end position="154"/>
    </location>
</feature>
<accession>A0AA36IWV7</accession>
<gene>
    <name evidence="2" type="ORF">EVOR1521_LOCUS19878</name>
</gene>
<protein>
    <submittedName>
        <fullName evidence="2">Uncharacterized protein</fullName>
    </submittedName>
</protein>
<evidence type="ECO:0000256" key="1">
    <source>
        <dbReference type="SAM" id="SignalP"/>
    </source>
</evidence>
<proteinExistence type="predicted"/>